<keyword evidence="2" id="KW-1185">Reference proteome</keyword>
<accession>A0A1X1Z1E5</accession>
<gene>
    <name evidence="1" type="ORF">AWC17_13310</name>
</gene>
<dbReference type="SUPFAM" id="SSF140453">
    <property type="entry name" value="EsxAB dimer-like"/>
    <property type="match status" value="1"/>
</dbReference>
<dbReference type="InterPro" id="IPR010310">
    <property type="entry name" value="T7SS_ESAT-6-like"/>
</dbReference>
<dbReference type="Gene3D" id="1.10.287.1060">
    <property type="entry name" value="ESAT-6-like"/>
    <property type="match status" value="1"/>
</dbReference>
<evidence type="ECO:0000313" key="2">
    <source>
        <dbReference type="Proteomes" id="UP000193781"/>
    </source>
</evidence>
<organism evidence="1 2">
    <name type="scientific">Mycobacterium nebraskense</name>
    <dbReference type="NCBI Taxonomy" id="244292"/>
    <lineage>
        <taxon>Bacteria</taxon>
        <taxon>Bacillati</taxon>
        <taxon>Actinomycetota</taxon>
        <taxon>Actinomycetes</taxon>
        <taxon>Mycobacteriales</taxon>
        <taxon>Mycobacteriaceae</taxon>
        <taxon>Mycobacterium</taxon>
    </lineage>
</organism>
<proteinExistence type="predicted"/>
<dbReference type="InterPro" id="IPR036689">
    <property type="entry name" value="ESAT-6-like_sf"/>
</dbReference>
<comment type="caution">
    <text evidence="1">The sequence shown here is derived from an EMBL/GenBank/DDBJ whole genome shotgun (WGS) entry which is preliminary data.</text>
</comment>
<name>A0A1X1Z1E5_9MYCO</name>
<dbReference type="Proteomes" id="UP000193781">
    <property type="component" value="Unassembled WGS sequence"/>
</dbReference>
<dbReference type="Pfam" id="PF06013">
    <property type="entry name" value="WXG100"/>
    <property type="match status" value="1"/>
</dbReference>
<evidence type="ECO:0008006" key="3">
    <source>
        <dbReference type="Google" id="ProtNLM"/>
    </source>
</evidence>
<evidence type="ECO:0000313" key="1">
    <source>
        <dbReference type="EMBL" id="ORW17172.1"/>
    </source>
</evidence>
<protein>
    <recommendedName>
        <fullName evidence="3">Secretion protein</fullName>
    </recommendedName>
</protein>
<reference evidence="1 2" key="1">
    <citation type="submission" date="2016-01" db="EMBL/GenBank/DDBJ databases">
        <title>The new phylogeny of the genus Mycobacterium.</title>
        <authorList>
            <person name="Tarcisio F."/>
            <person name="Conor M."/>
            <person name="Antonella G."/>
            <person name="Elisabetta G."/>
            <person name="Giulia F.S."/>
            <person name="Sara T."/>
            <person name="Anna F."/>
            <person name="Clotilde B."/>
            <person name="Roberto B."/>
            <person name="Veronica D.S."/>
            <person name="Fabio R."/>
            <person name="Monica P."/>
            <person name="Olivier J."/>
            <person name="Enrico T."/>
            <person name="Nicola S."/>
        </authorList>
    </citation>
    <scope>NUCLEOTIDE SEQUENCE [LARGE SCALE GENOMIC DNA]</scope>
    <source>
        <strain evidence="1 2">DSM 44803</strain>
    </source>
</reference>
<dbReference type="AlphaFoldDB" id="A0A1X1Z1E5"/>
<sequence length="88" mass="9338">MMADHVSAQKALVGHLNDLRTQAQSAIESIRDEWTGQGFGNCDEAHRQIAAAFDQVFQTIMRHGAAIQTAADHSVTTDSGVGAGFVGI</sequence>
<dbReference type="EMBL" id="LQPH01000154">
    <property type="protein sequence ID" value="ORW17172.1"/>
    <property type="molecule type" value="Genomic_DNA"/>
</dbReference>